<keyword evidence="6 7" id="KW-0472">Membrane</keyword>
<dbReference type="PANTHER" id="PTHR42682">
    <property type="entry name" value="HYDROGENASE-4 COMPONENT F"/>
    <property type="match status" value="1"/>
</dbReference>
<reference evidence="9" key="1">
    <citation type="submission" date="2018-06" db="EMBL/GenBank/DDBJ databases">
        <authorList>
            <person name="Zhirakovskaya E."/>
        </authorList>
    </citation>
    <scope>NUCLEOTIDE SEQUENCE</scope>
</reference>
<evidence type="ECO:0000256" key="2">
    <source>
        <dbReference type="ARBA" id="ARBA00022475"/>
    </source>
</evidence>
<evidence type="ECO:0000259" key="8">
    <source>
        <dbReference type="Pfam" id="PF00361"/>
    </source>
</evidence>
<feature type="transmembrane region" description="Helical" evidence="7">
    <location>
        <begin position="259"/>
        <end position="278"/>
    </location>
</feature>
<accession>A0A3B0YAQ9</accession>
<feature type="transmembrane region" description="Helical" evidence="7">
    <location>
        <begin position="71"/>
        <end position="89"/>
    </location>
</feature>
<dbReference type="InterPro" id="IPR052175">
    <property type="entry name" value="ComplexI-like_HydComp"/>
</dbReference>
<feature type="domain" description="NADH:quinone oxidoreductase/Mrp antiporter transmembrane" evidence="8">
    <location>
        <begin position="116"/>
        <end position="303"/>
    </location>
</feature>
<dbReference type="GO" id="GO:0005886">
    <property type="term" value="C:plasma membrane"/>
    <property type="evidence" value="ECO:0007669"/>
    <property type="project" value="UniProtKB-SubCell"/>
</dbReference>
<evidence type="ECO:0000256" key="6">
    <source>
        <dbReference type="ARBA" id="ARBA00023136"/>
    </source>
</evidence>
<evidence type="ECO:0000256" key="1">
    <source>
        <dbReference type="ARBA" id="ARBA00004651"/>
    </source>
</evidence>
<keyword evidence="4 7" id="KW-1133">Transmembrane helix</keyword>
<evidence type="ECO:0000256" key="7">
    <source>
        <dbReference type="SAM" id="Phobius"/>
    </source>
</evidence>
<feature type="transmembrane region" description="Helical" evidence="7">
    <location>
        <begin position="285"/>
        <end position="306"/>
    </location>
</feature>
<dbReference type="AlphaFoldDB" id="A0A3B0YAQ9"/>
<dbReference type="PANTHER" id="PTHR42682:SF4">
    <property type="entry name" value="NADH-UBIQUINONE_PLASTOQUINONE"/>
    <property type="match status" value="1"/>
</dbReference>
<dbReference type="EMBL" id="UOFM01000016">
    <property type="protein sequence ID" value="VAW72402.1"/>
    <property type="molecule type" value="Genomic_DNA"/>
</dbReference>
<feature type="transmembrane region" description="Helical" evidence="7">
    <location>
        <begin position="151"/>
        <end position="173"/>
    </location>
</feature>
<evidence type="ECO:0000256" key="3">
    <source>
        <dbReference type="ARBA" id="ARBA00022692"/>
    </source>
</evidence>
<dbReference type="Pfam" id="PF00361">
    <property type="entry name" value="Proton_antipo_M"/>
    <property type="match status" value="1"/>
</dbReference>
<keyword evidence="5" id="KW-0560">Oxidoreductase</keyword>
<evidence type="ECO:0000256" key="4">
    <source>
        <dbReference type="ARBA" id="ARBA00022989"/>
    </source>
</evidence>
<feature type="transmembrane region" description="Helical" evidence="7">
    <location>
        <begin position="413"/>
        <end position="435"/>
    </location>
</feature>
<gene>
    <name evidence="9" type="ORF">MNBD_GAMMA14-1093</name>
</gene>
<keyword evidence="2" id="KW-1003">Cell membrane</keyword>
<feature type="transmembrane region" description="Helical" evidence="7">
    <location>
        <begin position="119"/>
        <end position="139"/>
    </location>
</feature>
<sequence>MNTTLSLVLLLSVPVLPLLLAFPALHSRVPWPCHLALLPAIILLAVPAVVSVDLPWLLFGTGLYIDGASRLLLGMSVVLWAVAALFMRTPDGQAADNFLTTFCLLTMAGNLGTILANDLVGFFTFSVLMGYGFYGLLVVSGDEATRRAGRAYLGFMILADLALFEALLIAAAMTGDLGFEAVRHATGQSSTSGLYLSMVVVGFAARAGVWPLHFWLLRAFGSARPAVALLLGGVPVAMGLLGMVRWLPLGIITSPKPGLIIQSIGMAAILYATLAGLIRVRSKRLPAYVVIIATGLFVTALGAGLADPVAWIQYENPAYFYIASLGPGLAVLVTGIRWLQARREYAAMSARQEDDSNSWFERLPGAVMRWGREAGLDILPGWRASWLAKAGCLRQIRVWQKTLDSIERYLQRWTFASTLLVLLGVIVALAGASLLR</sequence>
<proteinExistence type="predicted"/>
<comment type="subcellular location">
    <subcellularLocation>
        <location evidence="1">Cell membrane</location>
        <topology evidence="1">Multi-pass membrane protein</topology>
    </subcellularLocation>
</comment>
<feature type="transmembrane region" description="Helical" evidence="7">
    <location>
        <begin position="37"/>
        <end position="59"/>
    </location>
</feature>
<dbReference type="InterPro" id="IPR001750">
    <property type="entry name" value="ND/Mrp_TM"/>
</dbReference>
<evidence type="ECO:0000256" key="5">
    <source>
        <dbReference type="ARBA" id="ARBA00023002"/>
    </source>
</evidence>
<feature type="transmembrane region" description="Helical" evidence="7">
    <location>
        <begin position="227"/>
        <end position="247"/>
    </location>
</feature>
<keyword evidence="3 7" id="KW-0812">Transmembrane</keyword>
<feature type="transmembrane region" description="Helical" evidence="7">
    <location>
        <begin position="193"/>
        <end position="215"/>
    </location>
</feature>
<name>A0A3B0YAQ9_9ZZZZ</name>
<dbReference type="GO" id="GO:0016491">
    <property type="term" value="F:oxidoreductase activity"/>
    <property type="evidence" value="ECO:0007669"/>
    <property type="project" value="UniProtKB-KW"/>
</dbReference>
<evidence type="ECO:0000313" key="9">
    <source>
        <dbReference type="EMBL" id="VAW72402.1"/>
    </source>
</evidence>
<protein>
    <recommendedName>
        <fullName evidence="8">NADH:quinone oxidoreductase/Mrp antiporter transmembrane domain-containing protein</fullName>
    </recommendedName>
</protein>
<organism evidence="9">
    <name type="scientific">hydrothermal vent metagenome</name>
    <dbReference type="NCBI Taxonomy" id="652676"/>
    <lineage>
        <taxon>unclassified sequences</taxon>
        <taxon>metagenomes</taxon>
        <taxon>ecological metagenomes</taxon>
    </lineage>
</organism>
<feature type="transmembrane region" description="Helical" evidence="7">
    <location>
        <begin position="318"/>
        <end position="339"/>
    </location>
</feature>